<keyword evidence="3" id="KW-0175">Coiled coil</keyword>
<feature type="compositionally biased region" description="Low complexity" evidence="4">
    <location>
        <begin position="406"/>
        <end position="417"/>
    </location>
</feature>
<keyword evidence="2" id="KW-0341">Growth regulation</keyword>
<dbReference type="AlphaFoldDB" id="A0A5P1FMW1"/>
<evidence type="ECO:0000256" key="3">
    <source>
        <dbReference type="SAM" id="Coils"/>
    </source>
</evidence>
<feature type="compositionally biased region" description="Basic and acidic residues" evidence="4">
    <location>
        <begin position="745"/>
        <end position="761"/>
    </location>
</feature>
<dbReference type="Proteomes" id="UP000243459">
    <property type="component" value="Chromosome 2"/>
</dbReference>
<reference evidence="6" key="1">
    <citation type="journal article" date="2017" name="Nat. Commun.">
        <title>The asparagus genome sheds light on the origin and evolution of a young Y chromosome.</title>
        <authorList>
            <person name="Harkess A."/>
            <person name="Zhou J."/>
            <person name="Xu C."/>
            <person name="Bowers J.E."/>
            <person name="Van der Hulst R."/>
            <person name="Ayyampalayam S."/>
            <person name="Mercati F."/>
            <person name="Riccardi P."/>
            <person name="McKain M.R."/>
            <person name="Kakrana A."/>
            <person name="Tang H."/>
            <person name="Ray J."/>
            <person name="Groenendijk J."/>
            <person name="Arikit S."/>
            <person name="Mathioni S.M."/>
            <person name="Nakano M."/>
            <person name="Shan H."/>
            <person name="Telgmann-Rauber A."/>
            <person name="Kanno A."/>
            <person name="Yue Z."/>
            <person name="Chen H."/>
            <person name="Li W."/>
            <person name="Chen Y."/>
            <person name="Xu X."/>
            <person name="Zhang Y."/>
            <person name="Luo S."/>
            <person name="Chen H."/>
            <person name="Gao J."/>
            <person name="Mao Z."/>
            <person name="Pires J.C."/>
            <person name="Luo M."/>
            <person name="Kudrna D."/>
            <person name="Wing R.A."/>
            <person name="Meyers B.C."/>
            <person name="Yi K."/>
            <person name="Kong H."/>
            <person name="Lavrijsen P."/>
            <person name="Sunseri F."/>
            <person name="Falavigna A."/>
            <person name="Ye Y."/>
            <person name="Leebens-Mack J.H."/>
            <person name="Chen G."/>
        </authorList>
    </citation>
    <scope>NUCLEOTIDE SEQUENCE [LARGE SCALE GENOMIC DNA]</scope>
    <source>
        <strain evidence="6">cv. DH0086</strain>
    </source>
</reference>
<evidence type="ECO:0000256" key="2">
    <source>
        <dbReference type="ARBA" id="ARBA00022604"/>
    </source>
</evidence>
<evidence type="ECO:0000313" key="5">
    <source>
        <dbReference type="EMBL" id="ONK78757.1"/>
    </source>
</evidence>
<dbReference type="InterPro" id="IPR007930">
    <property type="entry name" value="DUF724"/>
</dbReference>
<keyword evidence="6" id="KW-1185">Reference proteome</keyword>
<name>A0A5P1FMW1_ASPOF</name>
<feature type="region of interest" description="Disordered" evidence="4">
    <location>
        <begin position="116"/>
        <end position="193"/>
    </location>
</feature>
<keyword evidence="1" id="KW-0813">Transport</keyword>
<dbReference type="Gramene" id="ONK78757">
    <property type="protein sequence ID" value="ONK78757"/>
    <property type="gene ID" value="A4U43_C02F22100"/>
</dbReference>
<feature type="region of interest" description="Disordered" evidence="4">
    <location>
        <begin position="406"/>
        <end position="425"/>
    </location>
</feature>
<evidence type="ECO:0000256" key="1">
    <source>
        <dbReference type="ARBA" id="ARBA00022448"/>
    </source>
</evidence>
<protein>
    <submittedName>
        <fullName evidence="5">Uncharacterized protein</fullName>
    </submittedName>
</protein>
<evidence type="ECO:0000313" key="6">
    <source>
        <dbReference type="Proteomes" id="UP000243459"/>
    </source>
</evidence>
<organism evidence="5 6">
    <name type="scientific">Asparagus officinalis</name>
    <name type="common">Garden asparagus</name>
    <dbReference type="NCBI Taxonomy" id="4686"/>
    <lineage>
        <taxon>Eukaryota</taxon>
        <taxon>Viridiplantae</taxon>
        <taxon>Streptophyta</taxon>
        <taxon>Embryophyta</taxon>
        <taxon>Tracheophyta</taxon>
        <taxon>Spermatophyta</taxon>
        <taxon>Magnoliopsida</taxon>
        <taxon>Liliopsida</taxon>
        <taxon>Asparagales</taxon>
        <taxon>Asparagaceae</taxon>
        <taxon>Asparagoideae</taxon>
        <taxon>Asparagus</taxon>
    </lineage>
</organism>
<feature type="region of interest" description="Disordered" evidence="4">
    <location>
        <begin position="56"/>
        <end position="89"/>
    </location>
</feature>
<dbReference type="EMBL" id="CM007382">
    <property type="protein sequence ID" value="ONK78757.1"/>
    <property type="molecule type" value="Genomic_DNA"/>
</dbReference>
<evidence type="ECO:0000256" key="4">
    <source>
        <dbReference type="SAM" id="MobiDB-lite"/>
    </source>
</evidence>
<feature type="region of interest" description="Disordered" evidence="4">
    <location>
        <begin position="673"/>
        <end position="761"/>
    </location>
</feature>
<accession>A0A5P1FMW1</accession>
<sequence length="761" mass="83846">MSPSLCFQQHKPLKLQKLGGQKPACRRDTANKRKFTGPATPSCSCRPCRGAASLHQFPVPAPNSEDENACGREKKRKTTDDNTELLGLRDGEEPKFHIKSLVEKCCSSSQFEKMSSGVSLDDPLVPGNPGQDKPVSNNGEDLSKERPAICELLRKHKGPRQHTSRENRRKGSRPQKLKIIEPSLEGDSMGNRSDNTVVQIRGLPTNKCSASTFSDNGFEAQEPFNEMEGSSDPSLVGTSASGVQLSEAGHEGKIVSEPQIGGLPINKCGASTFSDNGLEARGPFNVTEGPSDPCFVETSASGVQISEAGNEGKIVGEPQIGGLPINKCDASTFSDNGLEAQGPFNVIEGFSDPSLVETSASGVQLREAENEGKFVAEPQIGGLPPINKFSDNGLEAQETFNVIEGSSEPSMVESSTSGVQLSEGGNEEQIDVLPSTVGEQLEKRAIIEKARAEFKTRPVKPPEERPSLPFEKCSFMWDSIESMEVFSLMPQHPHFRPLEEYQKDFREGMAIGLMVTFSNLVNSIRKLAITDHRDKFNDMLKILENLEAHGFDVRHLQDRLVELLRMKENQERAMNERSNLEVMLVKRKGEKNQFDSELAFIEKAIKELDQSLSCLQEEKVHISEEKRGNDSTLDELEEDLRRVESALRSATHDFEAVLSAKWKNLAPKVDTDQPVPVIAQETRNNNGGDAAEAEASRQLPTGSKILKSLEPEPKIIQKSSNRMMVYTEHCEEQQSTPGNADSEAEVQKRPNHRDDEKKLMG</sequence>
<feature type="region of interest" description="Disordered" evidence="4">
    <location>
        <begin position="18"/>
        <end position="44"/>
    </location>
</feature>
<gene>
    <name evidence="5" type="ORF">A4U43_C02F22100</name>
</gene>
<dbReference type="Pfam" id="PF05266">
    <property type="entry name" value="DUF724"/>
    <property type="match status" value="1"/>
</dbReference>
<feature type="coiled-coil region" evidence="3">
    <location>
        <begin position="553"/>
        <end position="653"/>
    </location>
</feature>
<feature type="compositionally biased region" description="Basic residues" evidence="4">
    <location>
        <begin position="154"/>
        <end position="176"/>
    </location>
</feature>
<proteinExistence type="predicted"/>